<dbReference type="Pfam" id="PF05685">
    <property type="entry name" value="Uma2"/>
    <property type="match status" value="1"/>
</dbReference>
<dbReference type="AlphaFoldDB" id="A0AA97ALH4"/>
<dbReference type="PANTHER" id="PTHR34107">
    <property type="entry name" value="SLL0198 PROTEIN-RELATED"/>
    <property type="match status" value="1"/>
</dbReference>
<protein>
    <submittedName>
        <fullName evidence="2">Uma2 family endonuclease</fullName>
    </submittedName>
</protein>
<dbReference type="SUPFAM" id="SSF52980">
    <property type="entry name" value="Restriction endonuclease-like"/>
    <property type="match status" value="1"/>
</dbReference>
<keyword evidence="2" id="KW-0255">Endonuclease</keyword>
<evidence type="ECO:0000313" key="2">
    <source>
        <dbReference type="EMBL" id="WNZ27481.1"/>
    </source>
</evidence>
<organism evidence="2">
    <name type="scientific">Leptolyngbya sp. NK1-12</name>
    <dbReference type="NCBI Taxonomy" id="2547451"/>
    <lineage>
        <taxon>Bacteria</taxon>
        <taxon>Bacillati</taxon>
        <taxon>Cyanobacteriota</taxon>
        <taxon>Cyanophyceae</taxon>
        <taxon>Leptolyngbyales</taxon>
        <taxon>Leptolyngbyaceae</taxon>
        <taxon>Leptolyngbya group</taxon>
        <taxon>Leptolyngbya</taxon>
    </lineage>
</organism>
<name>A0AA97ALH4_9CYAN</name>
<evidence type="ECO:0000259" key="1">
    <source>
        <dbReference type="Pfam" id="PF05685"/>
    </source>
</evidence>
<feature type="domain" description="Putative restriction endonuclease" evidence="1">
    <location>
        <begin position="25"/>
        <end position="204"/>
    </location>
</feature>
<dbReference type="GO" id="GO:0004519">
    <property type="term" value="F:endonuclease activity"/>
    <property type="evidence" value="ECO:0007669"/>
    <property type="project" value="UniProtKB-KW"/>
</dbReference>
<keyword evidence="2" id="KW-0378">Hydrolase</keyword>
<accession>A0AA97ALH4</accession>
<sequence>MTAFTIDLSPILQQSGSARPTLTDDQFEQLCAANPEIKFERTPTGELVIMSPTGGETGKDNVEIAADFVIWNRRTRLGVVFDSSTCFRLPNGGNRSPDVAWVEKSRWCSAPPGGRRNALTPEQKRRFPPLCPDFVLELLSPSDNLSSIQAKMQEYLDSGLRLGWLLNPQDQQVEIYRPEQSIEILQSPKTLSGEPVLPGFILNLDWFWR</sequence>
<gene>
    <name evidence="2" type="ORF">HJG54_31885</name>
</gene>
<dbReference type="InterPro" id="IPR008538">
    <property type="entry name" value="Uma2"/>
</dbReference>
<dbReference type="CDD" id="cd06260">
    <property type="entry name" value="DUF820-like"/>
    <property type="match status" value="1"/>
</dbReference>
<dbReference type="EMBL" id="CP053587">
    <property type="protein sequence ID" value="WNZ27481.1"/>
    <property type="molecule type" value="Genomic_DNA"/>
</dbReference>
<dbReference type="RefSeq" id="WP_316435784.1">
    <property type="nucleotide sequence ID" value="NZ_CP053587.1"/>
</dbReference>
<dbReference type="InterPro" id="IPR011335">
    <property type="entry name" value="Restrct_endonuc-II-like"/>
</dbReference>
<keyword evidence="2" id="KW-0540">Nuclease</keyword>
<proteinExistence type="predicted"/>
<dbReference type="PANTHER" id="PTHR34107:SF6">
    <property type="entry name" value="SLR0981 PROTEIN"/>
    <property type="match status" value="1"/>
</dbReference>
<dbReference type="Gene3D" id="3.90.1570.10">
    <property type="entry name" value="tt1808, chain A"/>
    <property type="match status" value="1"/>
</dbReference>
<reference evidence="2" key="1">
    <citation type="submission" date="2020-05" db="EMBL/GenBank/DDBJ databases">
        <authorList>
            <person name="Zhu T."/>
            <person name="Keshari N."/>
            <person name="Lu X."/>
        </authorList>
    </citation>
    <scope>NUCLEOTIDE SEQUENCE</scope>
    <source>
        <strain evidence="2">NK1-12</strain>
    </source>
</reference>
<dbReference type="InterPro" id="IPR012296">
    <property type="entry name" value="Nuclease_put_TT1808"/>
</dbReference>